<feature type="domain" description="PAS" evidence="6">
    <location>
        <begin position="49"/>
        <end position="94"/>
    </location>
</feature>
<proteinExistence type="predicted"/>
<dbReference type="Gene3D" id="1.10.10.10">
    <property type="entry name" value="Winged helix-like DNA-binding domain superfamily/Winged helix DNA-binding domain"/>
    <property type="match status" value="1"/>
</dbReference>
<evidence type="ECO:0000259" key="7">
    <source>
        <dbReference type="PROSITE" id="PS50113"/>
    </source>
</evidence>
<dbReference type="AlphaFoldDB" id="A0A829HTT4"/>
<dbReference type="PROSITE" id="PS50921">
    <property type="entry name" value="ANTAR"/>
    <property type="match status" value="1"/>
</dbReference>
<reference evidence="9 10" key="1">
    <citation type="journal article" date="2013" name="Genome Announc.">
        <title>Genome Sequence of an Epidemic Isolate of Mycobacterium abscessus subsp. bolletii from Rio de Janeiro, Brazil.</title>
        <authorList>
            <person name="Davidson R.M."/>
            <person name="Reynolds P.R."/>
            <person name="Farias-Hesson E."/>
            <person name="Duarte R.S."/>
            <person name="Jackson M."/>
            <person name="Strong M."/>
        </authorList>
    </citation>
    <scope>NUCLEOTIDE SEQUENCE [LARGE SCALE GENOMIC DNA]</scope>
    <source>
        <strain evidence="9 10">CRM-0020</strain>
    </source>
</reference>
<dbReference type="PANTHER" id="PTHR43304">
    <property type="entry name" value="PHYTOCHROME-LIKE PROTEIN CPH1"/>
    <property type="match status" value="1"/>
</dbReference>
<dbReference type="EMBL" id="ATFQ01000021">
    <property type="protein sequence ID" value="EPQ23319.1"/>
    <property type="molecule type" value="Genomic_DNA"/>
</dbReference>
<dbReference type="PANTHER" id="PTHR43304:SF1">
    <property type="entry name" value="PAC DOMAIN-CONTAINING PROTEIN"/>
    <property type="match status" value="1"/>
</dbReference>
<organism evidence="9 10">
    <name type="scientific">Mycobacteroides abscessus subsp. bolletii CRM-0020</name>
    <dbReference type="NCBI Taxonomy" id="1306401"/>
    <lineage>
        <taxon>Bacteria</taxon>
        <taxon>Bacillati</taxon>
        <taxon>Actinomycetota</taxon>
        <taxon>Actinomycetes</taxon>
        <taxon>Mycobacteriales</taxon>
        <taxon>Mycobacteriaceae</taxon>
        <taxon>Mycobacteroides</taxon>
        <taxon>Mycobacteroides abscessus</taxon>
    </lineage>
</organism>
<sequence length="228" mass="24997">MRGAVRGSTGTPGLEDDDKSWEVAAVLGGGSHPHVGTFQYFLDGQPWVWSDTIARIHGYLPGQVQPTTDLLLSHKHPDDRAKVAEILHRVQAGGPFSSRHRIIDTHGATHWVVVVGDQMMDDSGEVVGTEGFYIDVTDGLQSDTTTETSRILKSRSIIDQAKGVLMVAYGIDDARAFEVLKLSSQLAQVKLATVARQFLDAIRSHGLPPETVRTIDRLLVQTRQSHQK</sequence>
<dbReference type="InterPro" id="IPR000700">
    <property type="entry name" value="PAS-assoc_C"/>
</dbReference>
<dbReference type="Pfam" id="PF03861">
    <property type="entry name" value="ANTAR"/>
    <property type="match status" value="1"/>
</dbReference>
<keyword evidence="3" id="KW-0597">Phosphoprotein</keyword>
<dbReference type="InterPro" id="IPR052162">
    <property type="entry name" value="Sensor_kinase/Photoreceptor"/>
</dbReference>
<evidence type="ECO:0000313" key="10">
    <source>
        <dbReference type="Proteomes" id="UP000014969"/>
    </source>
</evidence>
<keyword evidence="5" id="KW-0418">Kinase</keyword>
<dbReference type="InterPro" id="IPR000014">
    <property type="entry name" value="PAS"/>
</dbReference>
<dbReference type="InterPro" id="IPR013655">
    <property type="entry name" value="PAS_fold_3"/>
</dbReference>
<evidence type="ECO:0000259" key="6">
    <source>
        <dbReference type="PROSITE" id="PS50112"/>
    </source>
</evidence>
<dbReference type="InterPro" id="IPR005561">
    <property type="entry name" value="ANTAR"/>
</dbReference>
<dbReference type="InterPro" id="IPR036388">
    <property type="entry name" value="WH-like_DNA-bd_sf"/>
</dbReference>
<evidence type="ECO:0000259" key="8">
    <source>
        <dbReference type="PROSITE" id="PS50921"/>
    </source>
</evidence>
<keyword evidence="4" id="KW-0808">Transferase</keyword>
<comment type="catalytic activity">
    <reaction evidence="1">
        <text>ATP + protein L-histidine = ADP + protein N-phospho-L-histidine.</text>
        <dbReference type="EC" id="2.7.13.3"/>
    </reaction>
</comment>
<evidence type="ECO:0000256" key="3">
    <source>
        <dbReference type="ARBA" id="ARBA00022553"/>
    </source>
</evidence>
<dbReference type="SUPFAM" id="SSF55785">
    <property type="entry name" value="PYP-like sensor domain (PAS domain)"/>
    <property type="match status" value="1"/>
</dbReference>
<dbReference type="SMART" id="SM01012">
    <property type="entry name" value="ANTAR"/>
    <property type="match status" value="1"/>
</dbReference>
<dbReference type="Gene3D" id="3.30.450.20">
    <property type="entry name" value="PAS domain"/>
    <property type="match status" value="1"/>
</dbReference>
<evidence type="ECO:0000256" key="1">
    <source>
        <dbReference type="ARBA" id="ARBA00000085"/>
    </source>
</evidence>
<dbReference type="GO" id="GO:0004673">
    <property type="term" value="F:protein histidine kinase activity"/>
    <property type="evidence" value="ECO:0007669"/>
    <property type="project" value="UniProtKB-EC"/>
</dbReference>
<dbReference type="InterPro" id="IPR035965">
    <property type="entry name" value="PAS-like_dom_sf"/>
</dbReference>
<name>A0A829HTT4_9MYCO</name>
<protein>
    <recommendedName>
        <fullName evidence="2">histidine kinase</fullName>
        <ecNumber evidence="2">2.7.13.3</ecNumber>
    </recommendedName>
</protein>
<feature type="domain" description="ANTAR" evidence="8">
    <location>
        <begin position="137"/>
        <end position="199"/>
    </location>
</feature>
<dbReference type="CDD" id="cd00130">
    <property type="entry name" value="PAS"/>
    <property type="match status" value="1"/>
</dbReference>
<dbReference type="EC" id="2.7.13.3" evidence="2"/>
<dbReference type="GO" id="GO:0003723">
    <property type="term" value="F:RNA binding"/>
    <property type="evidence" value="ECO:0007669"/>
    <property type="project" value="InterPro"/>
</dbReference>
<gene>
    <name evidence="9" type="ORF">J108_11730</name>
</gene>
<dbReference type="Proteomes" id="UP000014969">
    <property type="component" value="Unassembled WGS sequence"/>
</dbReference>
<feature type="domain" description="PAC" evidence="7">
    <location>
        <begin position="96"/>
        <end position="148"/>
    </location>
</feature>
<dbReference type="NCBIfam" id="TIGR00229">
    <property type="entry name" value="sensory_box"/>
    <property type="match status" value="1"/>
</dbReference>
<evidence type="ECO:0000256" key="5">
    <source>
        <dbReference type="ARBA" id="ARBA00022777"/>
    </source>
</evidence>
<dbReference type="PROSITE" id="PS50112">
    <property type="entry name" value="PAS"/>
    <property type="match status" value="1"/>
</dbReference>
<accession>A0A829HTT4</accession>
<evidence type="ECO:0000313" key="9">
    <source>
        <dbReference type="EMBL" id="EPQ23319.1"/>
    </source>
</evidence>
<evidence type="ECO:0000256" key="4">
    <source>
        <dbReference type="ARBA" id="ARBA00022679"/>
    </source>
</evidence>
<dbReference type="PROSITE" id="PS50113">
    <property type="entry name" value="PAC"/>
    <property type="match status" value="1"/>
</dbReference>
<dbReference type="Pfam" id="PF08447">
    <property type="entry name" value="PAS_3"/>
    <property type="match status" value="1"/>
</dbReference>
<comment type="caution">
    <text evidence="9">The sequence shown here is derived from an EMBL/GenBank/DDBJ whole genome shotgun (WGS) entry which is preliminary data.</text>
</comment>
<evidence type="ECO:0000256" key="2">
    <source>
        <dbReference type="ARBA" id="ARBA00012438"/>
    </source>
</evidence>